<name>A0A5N0E4B7_9NOCA</name>
<dbReference type="AlphaFoldDB" id="A0A5N0E4B7"/>
<evidence type="ECO:0000259" key="13">
    <source>
        <dbReference type="Pfam" id="PF16911"/>
    </source>
</evidence>
<comment type="catalytic activity">
    <reaction evidence="1">
        <text>2 a mycocerosyl-[mycocerosic acid synthase] + a phthiocerol = a dimycocerosyl phthiocerol + 2 holo-[mycocerosic acid synthase].</text>
        <dbReference type="EC" id="2.3.1.282"/>
    </reaction>
</comment>
<keyword evidence="15" id="KW-1185">Reference proteome</keyword>
<dbReference type="GO" id="GO:0016746">
    <property type="term" value="F:acyltransferase activity"/>
    <property type="evidence" value="ECO:0007669"/>
    <property type="project" value="UniProtKB-KW"/>
</dbReference>
<dbReference type="Proteomes" id="UP000323876">
    <property type="component" value="Unassembled WGS sequence"/>
</dbReference>
<dbReference type="PANTHER" id="PTHR28037:SF1">
    <property type="entry name" value="ALCOHOL O-ACETYLTRANSFERASE 1-RELATED"/>
    <property type="match status" value="1"/>
</dbReference>
<keyword evidence="9" id="KW-0012">Acyltransferase</keyword>
<keyword evidence="7" id="KW-0443">Lipid metabolism</keyword>
<evidence type="ECO:0000256" key="1">
    <source>
        <dbReference type="ARBA" id="ARBA00000026"/>
    </source>
</evidence>
<dbReference type="EC" id="2.3.1.282" evidence="5"/>
<evidence type="ECO:0000256" key="10">
    <source>
        <dbReference type="ARBA" id="ARBA00030465"/>
    </source>
</evidence>
<dbReference type="OrthoDB" id="3318646at2"/>
<proteinExistence type="inferred from homology"/>
<accession>A0A5N0E4B7</accession>
<gene>
    <name evidence="14" type="ORF">F3087_34200</name>
</gene>
<organism evidence="14 15">
    <name type="scientific">Nocardia colli</name>
    <dbReference type="NCBI Taxonomy" id="2545717"/>
    <lineage>
        <taxon>Bacteria</taxon>
        <taxon>Bacillati</taxon>
        <taxon>Actinomycetota</taxon>
        <taxon>Actinomycetes</taxon>
        <taxon>Mycobacteriales</taxon>
        <taxon>Nocardiaceae</taxon>
        <taxon>Nocardia</taxon>
    </lineage>
</organism>
<dbReference type="SUPFAM" id="SSF52777">
    <property type="entry name" value="CoA-dependent acyltransferases"/>
    <property type="match status" value="2"/>
</dbReference>
<evidence type="ECO:0000256" key="5">
    <source>
        <dbReference type="ARBA" id="ARBA00012866"/>
    </source>
</evidence>
<feature type="domain" description="Phthiocerol/phthiodiolone dimycocerosyl transferase C-terminal" evidence="13">
    <location>
        <begin position="195"/>
        <end position="381"/>
    </location>
</feature>
<dbReference type="RefSeq" id="WP_150406257.1">
    <property type="nucleotide sequence ID" value="NZ_VXLC01000021.1"/>
</dbReference>
<dbReference type="Gene3D" id="3.30.559.30">
    <property type="entry name" value="Nonribosomal peptide synthetase, condensation domain"/>
    <property type="match status" value="1"/>
</dbReference>
<evidence type="ECO:0000256" key="8">
    <source>
        <dbReference type="ARBA" id="ARBA00022679"/>
    </source>
</evidence>
<comment type="similarity">
    <text evidence="4">Belongs to the acyltransferase PapA5 family.</text>
</comment>
<dbReference type="InterPro" id="IPR031641">
    <property type="entry name" value="PapA_C"/>
</dbReference>
<dbReference type="InterPro" id="IPR023213">
    <property type="entry name" value="CAT-like_dom_sf"/>
</dbReference>
<evidence type="ECO:0000256" key="6">
    <source>
        <dbReference type="ARBA" id="ARBA00013449"/>
    </source>
</evidence>
<evidence type="ECO:0000256" key="3">
    <source>
        <dbReference type="ARBA" id="ARBA00001907"/>
    </source>
</evidence>
<evidence type="ECO:0000256" key="4">
    <source>
        <dbReference type="ARBA" id="ARBA00006558"/>
    </source>
</evidence>
<evidence type="ECO:0000256" key="7">
    <source>
        <dbReference type="ARBA" id="ARBA00022516"/>
    </source>
</evidence>
<reference evidence="14 15" key="1">
    <citation type="submission" date="2019-09" db="EMBL/GenBank/DDBJ databases">
        <authorList>
            <person name="Wang X."/>
        </authorList>
    </citation>
    <scope>NUCLEOTIDE SEQUENCE [LARGE SCALE GENOMIC DNA]</scope>
    <source>
        <strain evidence="14 15">CICC 11023</strain>
    </source>
</reference>
<sequence length="412" mass="44519">MQYRLGKMDEGFVPKQFTVCYVTVCEGEIDSALLQLAFELTARRYPMLTGTIALADGECLLRIPDDDAGTVVTETVHGSLSDWLRNGAIPLDPARELAKLEIVQTGQTAAVCLRVCHAINDAHMGFALLADFWRTAAALSTGAALLDPTPIYPRSLEYLLADRGVTLPDPALPDPGRVYSFADSETLDGPGRRLAPGERITLSENETGRLVQHARALGTTVHALLSAAIVRAERATIAETPDTAVETELPMLIGHAVDLRPHLQPPARPADATNALGFAPTVTACTTNSDLHILGKEIKAQIVHGIESGTALAAMHAAAYVMQSDTREIAVNTITNWGVVPTLASPEGMRINDFRGFATSAPVPELSYFVYTFHGRLNIEFAYSERHHRPERVAHLRNVVAANLQQVVPEPA</sequence>
<keyword evidence="7" id="KW-0444">Lipid biosynthesis</keyword>
<dbReference type="InterPro" id="IPR052058">
    <property type="entry name" value="Alcohol_O-acetyltransferase"/>
</dbReference>
<evidence type="ECO:0000256" key="2">
    <source>
        <dbReference type="ARBA" id="ARBA00000625"/>
    </source>
</evidence>
<protein>
    <recommendedName>
        <fullName evidence="6">Phthiocerol/phthiodiolone dimycocerosyl transferase</fullName>
        <ecNumber evidence="5">2.3.1.282</ecNumber>
    </recommendedName>
    <alternativeName>
        <fullName evidence="12">Acyltransferase PapA5</fullName>
    </alternativeName>
    <alternativeName>
        <fullName evidence="10">Phthiocerol/phthiodiolone O-acyltransferase</fullName>
    </alternativeName>
    <alternativeName>
        <fullName evidence="11">Polyketide synthase-associated protein A5</fullName>
    </alternativeName>
</protein>
<keyword evidence="8" id="KW-0808">Transferase</keyword>
<comment type="catalytic activity">
    <reaction evidence="2">
        <text>2 a mycocerosyl-[mycocerosic acid synthase] + a phenolphthiocerol = a dimycocerosyl phenolphthiocerol + 2 holo-[mycocerosic acid synthase].</text>
        <dbReference type="EC" id="2.3.1.282"/>
    </reaction>
</comment>
<dbReference type="Pfam" id="PF16911">
    <property type="entry name" value="PapA_C"/>
    <property type="match status" value="1"/>
</dbReference>
<dbReference type="PANTHER" id="PTHR28037">
    <property type="entry name" value="ALCOHOL O-ACETYLTRANSFERASE 1-RELATED"/>
    <property type="match status" value="1"/>
</dbReference>
<dbReference type="EMBL" id="VXLC01000021">
    <property type="protein sequence ID" value="KAA8884278.1"/>
    <property type="molecule type" value="Genomic_DNA"/>
</dbReference>
<comment type="caution">
    <text evidence="14">The sequence shown here is derived from an EMBL/GenBank/DDBJ whole genome shotgun (WGS) entry which is preliminary data.</text>
</comment>
<evidence type="ECO:0000256" key="9">
    <source>
        <dbReference type="ARBA" id="ARBA00023315"/>
    </source>
</evidence>
<dbReference type="Gene3D" id="3.30.559.10">
    <property type="entry name" value="Chloramphenicol acetyltransferase-like domain"/>
    <property type="match status" value="1"/>
</dbReference>
<evidence type="ECO:0000256" key="12">
    <source>
        <dbReference type="ARBA" id="ARBA00033407"/>
    </source>
</evidence>
<evidence type="ECO:0000313" key="15">
    <source>
        <dbReference type="Proteomes" id="UP000323876"/>
    </source>
</evidence>
<comment type="catalytic activity">
    <reaction evidence="3">
        <text>2 a mycocerosyl-[mycocerosic acid synthase] + a phthiodiolone = a dimycocerosyl phthiodiolone + 2 holo-[mycocerosic acid synthase].</text>
        <dbReference type="EC" id="2.3.1.282"/>
    </reaction>
</comment>
<evidence type="ECO:0000313" key="14">
    <source>
        <dbReference type="EMBL" id="KAA8884278.1"/>
    </source>
</evidence>
<evidence type="ECO:0000256" key="11">
    <source>
        <dbReference type="ARBA" id="ARBA00032317"/>
    </source>
</evidence>